<accession>A0A9W7SKM4</accession>
<dbReference type="InterPro" id="IPR001841">
    <property type="entry name" value="Znf_RING"/>
</dbReference>
<proteinExistence type="predicted"/>
<evidence type="ECO:0000259" key="4">
    <source>
        <dbReference type="PROSITE" id="PS50966"/>
    </source>
</evidence>
<dbReference type="InterPro" id="IPR039903">
    <property type="entry name" value="Zswim2"/>
</dbReference>
<gene>
    <name evidence="5" type="ORF">Tdes44962_MAKER00811</name>
</gene>
<keyword evidence="1" id="KW-0862">Zinc</keyword>
<dbReference type="PROSITE" id="PS50966">
    <property type="entry name" value="ZF_SWIM"/>
    <property type="match status" value="1"/>
</dbReference>
<dbReference type="GO" id="GO:0061630">
    <property type="term" value="F:ubiquitin protein ligase activity"/>
    <property type="evidence" value="ECO:0007669"/>
    <property type="project" value="InterPro"/>
</dbReference>
<reference evidence="5 6" key="1">
    <citation type="journal article" date="2018" name="IMA Fungus">
        <title>IMA Genome-F 10: Nine draft genome sequences of Claviceps purpurea s.lat., including C. arundinis, C. humidiphila, and C. cf. spartinae, pseudomolecules for the pitch canker pathogen Fusarium circinatum, draft genome of Davidsoniella eucalypti, Grosmannia galeiformis, Quambalaria eucalypti, and Teratosphaeria destructans.</title>
        <authorList>
            <person name="Wingfield B.D."/>
            <person name="Liu M."/>
            <person name="Nguyen H.D."/>
            <person name="Lane F.A."/>
            <person name="Morgan S.W."/>
            <person name="De Vos L."/>
            <person name="Wilken P.M."/>
            <person name="Duong T.A."/>
            <person name="Aylward J."/>
            <person name="Coetzee M.P."/>
            <person name="Dadej K."/>
            <person name="De Beer Z.W."/>
            <person name="Findlay W."/>
            <person name="Havenga M."/>
            <person name="Kolarik M."/>
            <person name="Menzies J.G."/>
            <person name="Naidoo K."/>
            <person name="Pochopski O."/>
            <person name="Shoukouhi P."/>
            <person name="Santana Q.C."/>
            <person name="Seifert K.A."/>
            <person name="Soal N."/>
            <person name="Steenkamp E.T."/>
            <person name="Tatham C.T."/>
            <person name="van der Nest M.A."/>
            <person name="Wingfield M.J."/>
        </authorList>
    </citation>
    <scope>NUCLEOTIDE SEQUENCE [LARGE SCALE GENOMIC DNA]</scope>
    <source>
        <strain evidence="5">CMW44962</strain>
    </source>
</reference>
<protein>
    <submittedName>
        <fullName evidence="5">Ring finger domain</fullName>
    </submittedName>
</protein>
<dbReference type="EMBL" id="RIBY02002311">
    <property type="protein sequence ID" value="KAH9819822.1"/>
    <property type="molecule type" value="Genomic_DNA"/>
</dbReference>
<sequence length="349" mass="38946">MGVQHVYTEPNSGGYAYAQQYPPASQGNVYAPAPVNNPRKRKAATAPHRSVAVVDLTDDASPIKSCLKQDVPTDVDEDDGKPKKKAKNSKDEEKRLRRFRKHPPSTYLEVRDRALTQRMFVLDRERNSDNPGHPIETISLAGSTGNVYTIIVDKVPSCNCPHAKKGNQCKHIAYILSRVLRVPAHLEYQLAFISSELREFFEKAPPLPSEAAEGEAKDGNRKSLEGECPICVCDFEPESGEAIVYCKAACGNNIHKACFEQWAATQRGQKVTCPFCRTAWEGDEESIKNVAKTGRVNEEGYVNVADQLGLSGRRDYGSYHAYWVRRQAENAAIAWDDDGVMEHEYGGRW</sequence>
<dbReference type="SUPFAM" id="SSF57850">
    <property type="entry name" value="RING/U-box"/>
    <property type="match status" value="1"/>
</dbReference>
<keyword evidence="1" id="KW-0479">Metal-binding</keyword>
<evidence type="ECO:0000256" key="2">
    <source>
        <dbReference type="SAM" id="MobiDB-lite"/>
    </source>
</evidence>
<reference evidence="5 6" key="2">
    <citation type="journal article" date="2021" name="Curr. Genet.">
        <title>Genetic response to nitrogen starvation in the aggressive Eucalyptus foliar pathogen Teratosphaeria destructans.</title>
        <authorList>
            <person name="Havenga M."/>
            <person name="Wingfield B.D."/>
            <person name="Wingfield M.J."/>
            <person name="Dreyer L.L."/>
            <person name="Roets F."/>
            <person name="Aylward J."/>
        </authorList>
    </citation>
    <scope>NUCLEOTIDE SEQUENCE [LARGE SCALE GENOMIC DNA]</scope>
    <source>
        <strain evidence="5">CMW44962</strain>
    </source>
</reference>
<comment type="caution">
    <text evidence="5">The sequence shown here is derived from an EMBL/GenBank/DDBJ whole genome shotgun (WGS) entry which is preliminary data.</text>
</comment>
<evidence type="ECO:0000256" key="1">
    <source>
        <dbReference type="PROSITE-ProRule" id="PRU00175"/>
    </source>
</evidence>
<keyword evidence="1" id="KW-0863">Zinc-finger</keyword>
<dbReference type="Proteomes" id="UP001138500">
    <property type="component" value="Unassembled WGS sequence"/>
</dbReference>
<evidence type="ECO:0000313" key="6">
    <source>
        <dbReference type="Proteomes" id="UP001138500"/>
    </source>
</evidence>
<dbReference type="AlphaFoldDB" id="A0A9W7SKM4"/>
<dbReference type="InterPro" id="IPR007527">
    <property type="entry name" value="Znf_SWIM"/>
</dbReference>
<dbReference type="Gene3D" id="3.30.40.10">
    <property type="entry name" value="Zinc/RING finger domain, C3HC4 (zinc finger)"/>
    <property type="match status" value="1"/>
</dbReference>
<dbReference type="PROSITE" id="PS50089">
    <property type="entry name" value="ZF_RING_2"/>
    <property type="match status" value="1"/>
</dbReference>
<dbReference type="GO" id="GO:0008270">
    <property type="term" value="F:zinc ion binding"/>
    <property type="evidence" value="ECO:0007669"/>
    <property type="project" value="UniProtKB-KW"/>
</dbReference>
<dbReference type="Pfam" id="PF13639">
    <property type="entry name" value="zf-RING_2"/>
    <property type="match status" value="1"/>
</dbReference>
<feature type="domain" description="SWIM-type" evidence="4">
    <location>
        <begin position="148"/>
        <end position="180"/>
    </location>
</feature>
<feature type="region of interest" description="Disordered" evidence="2">
    <location>
        <begin position="1"/>
        <end position="105"/>
    </location>
</feature>
<dbReference type="CDD" id="cd16494">
    <property type="entry name" value="RING-CH-C4HC3_ZSWM2"/>
    <property type="match status" value="1"/>
</dbReference>
<dbReference type="InterPro" id="IPR013083">
    <property type="entry name" value="Znf_RING/FYVE/PHD"/>
</dbReference>
<dbReference type="PANTHER" id="PTHR21540">
    <property type="entry name" value="RING FINGER AND SWIM DOMAIN-CONTAINING PROTEIN 2"/>
    <property type="match status" value="1"/>
</dbReference>
<organism evidence="5 6">
    <name type="scientific">Teratosphaeria destructans</name>
    <dbReference type="NCBI Taxonomy" id="418781"/>
    <lineage>
        <taxon>Eukaryota</taxon>
        <taxon>Fungi</taxon>
        <taxon>Dikarya</taxon>
        <taxon>Ascomycota</taxon>
        <taxon>Pezizomycotina</taxon>
        <taxon>Dothideomycetes</taxon>
        <taxon>Dothideomycetidae</taxon>
        <taxon>Mycosphaerellales</taxon>
        <taxon>Teratosphaeriaceae</taxon>
        <taxon>Teratosphaeria</taxon>
    </lineage>
</organism>
<evidence type="ECO:0000259" key="3">
    <source>
        <dbReference type="PROSITE" id="PS50089"/>
    </source>
</evidence>
<dbReference type="OrthoDB" id="2122982at2759"/>
<keyword evidence="6" id="KW-1185">Reference proteome</keyword>
<feature type="domain" description="RING-type" evidence="3">
    <location>
        <begin position="228"/>
        <end position="277"/>
    </location>
</feature>
<dbReference type="PANTHER" id="PTHR21540:SF0">
    <property type="entry name" value="PHD FAMILY PROTEIN"/>
    <property type="match status" value="1"/>
</dbReference>
<evidence type="ECO:0000313" key="5">
    <source>
        <dbReference type="EMBL" id="KAH9819822.1"/>
    </source>
</evidence>
<name>A0A9W7SKM4_9PEZI</name>